<name>A0ABN6T713_9MOLU</name>
<sequence>MSIKFKEVSYTYSPKTPYQYQALKDITIEIVEQKIVAIIGETGSGKSTMIQHINGLLVPMAGSVAINDFIIKANQKKIRDIKKIRKQIGLVFQFPEYQLFEETIERDIMFGPVNFGEKKDKARELAKKYINLVGLDETYLSRSPFDLSGGQKRRVAIAGILALQGHTLILDEPTAGLDPDGEKELINLFYDLNHKENKTIILVTHNMNHVLMVADEVIVLHNTQIYKKADPITIFRDKKLITETGIEPPKIYSFLYKLEAAGFDTSKITARSDSELIDQLSKILSKKNSNKK</sequence>
<comment type="similarity">
    <text evidence="8">Belongs to the ABC transporter superfamily. Energy-coupling factor EcfA family.</text>
</comment>
<dbReference type="EC" id="7.-.-.-" evidence="8"/>
<dbReference type="EMBL" id="AP026933">
    <property type="protein sequence ID" value="BDT04930.1"/>
    <property type="molecule type" value="Genomic_DNA"/>
</dbReference>
<dbReference type="PANTHER" id="PTHR43553:SF27">
    <property type="entry name" value="ENERGY-COUPLING FACTOR TRANSPORTER ATP-BINDING PROTEIN ECFA2"/>
    <property type="match status" value="1"/>
</dbReference>
<accession>A0ABN6T713</accession>
<reference evidence="10 11" key="1">
    <citation type="journal article" date="2022" name="Front. Microbiol.">
        <title>Male-killing mechanisms vary between Spiroplasma species.</title>
        <authorList>
            <person name="Arai H."/>
            <person name="Inoue M."/>
            <person name="Kageyama D."/>
        </authorList>
    </citation>
    <scope>NUCLEOTIDE SEQUENCE [LARGE SCALE GENOMIC DNA]</scope>
    <source>
        <strain evidence="11">sHm</strain>
    </source>
</reference>
<evidence type="ECO:0000256" key="4">
    <source>
        <dbReference type="ARBA" id="ARBA00022741"/>
    </source>
</evidence>
<dbReference type="PROSITE" id="PS50893">
    <property type="entry name" value="ABC_TRANSPORTER_2"/>
    <property type="match status" value="1"/>
</dbReference>
<evidence type="ECO:0000256" key="5">
    <source>
        <dbReference type="ARBA" id="ARBA00022840"/>
    </source>
</evidence>
<dbReference type="NCBIfam" id="TIGR04521">
    <property type="entry name" value="ECF_ATPase_2"/>
    <property type="match status" value="1"/>
</dbReference>
<dbReference type="CDD" id="cd03225">
    <property type="entry name" value="ABC_cobalt_CbiO_domain1"/>
    <property type="match status" value="1"/>
</dbReference>
<dbReference type="PROSITE" id="PS00211">
    <property type="entry name" value="ABC_TRANSPORTER_1"/>
    <property type="match status" value="1"/>
</dbReference>
<evidence type="ECO:0000256" key="6">
    <source>
        <dbReference type="ARBA" id="ARBA00022967"/>
    </source>
</evidence>
<evidence type="ECO:0000256" key="2">
    <source>
        <dbReference type="ARBA" id="ARBA00022448"/>
    </source>
</evidence>
<dbReference type="InterPro" id="IPR015856">
    <property type="entry name" value="ABC_transpr_CbiO/EcfA_su"/>
</dbReference>
<proteinExistence type="inferred from homology"/>
<dbReference type="SMART" id="SM00382">
    <property type="entry name" value="AAA"/>
    <property type="match status" value="1"/>
</dbReference>
<keyword evidence="7 8" id="KW-0472">Membrane</keyword>
<keyword evidence="3 8" id="KW-1003">Cell membrane</keyword>
<dbReference type="Gene3D" id="3.40.50.300">
    <property type="entry name" value="P-loop containing nucleotide triphosphate hydrolases"/>
    <property type="match status" value="1"/>
</dbReference>
<evidence type="ECO:0000259" key="9">
    <source>
        <dbReference type="PROSITE" id="PS50893"/>
    </source>
</evidence>
<keyword evidence="11" id="KW-1185">Reference proteome</keyword>
<evidence type="ECO:0000256" key="3">
    <source>
        <dbReference type="ARBA" id="ARBA00022475"/>
    </source>
</evidence>
<dbReference type="InterPro" id="IPR003439">
    <property type="entry name" value="ABC_transporter-like_ATP-bd"/>
</dbReference>
<evidence type="ECO:0000256" key="7">
    <source>
        <dbReference type="ARBA" id="ARBA00023136"/>
    </source>
</evidence>
<feature type="domain" description="ABC transporter" evidence="9">
    <location>
        <begin position="3"/>
        <end position="247"/>
    </location>
</feature>
<dbReference type="InterPro" id="IPR050095">
    <property type="entry name" value="ECF_ABC_transporter_ATP-bd"/>
</dbReference>
<dbReference type="GO" id="GO:0005524">
    <property type="term" value="F:ATP binding"/>
    <property type="evidence" value="ECO:0007669"/>
    <property type="project" value="UniProtKB-KW"/>
</dbReference>
<dbReference type="PANTHER" id="PTHR43553">
    <property type="entry name" value="HEAVY METAL TRANSPORTER"/>
    <property type="match status" value="1"/>
</dbReference>
<comment type="subcellular location">
    <subcellularLocation>
        <location evidence="1 8">Cell membrane</location>
        <topology evidence="1 8">Peripheral membrane protein</topology>
    </subcellularLocation>
</comment>
<keyword evidence="5 8" id="KW-0067">ATP-binding</keyword>
<organism evidence="10 11">
    <name type="scientific">Spiroplasma ixodetis</name>
    <dbReference type="NCBI Taxonomy" id="2141"/>
    <lineage>
        <taxon>Bacteria</taxon>
        <taxon>Bacillati</taxon>
        <taxon>Mycoplasmatota</taxon>
        <taxon>Mollicutes</taxon>
        <taxon>Entomoplasmatales</taxon>
        <taxon>Spiroplasmataceae</taxon>
        <taxon>Spiroplasma</taxon>
    </lineage>
</organism>
<evidence type="ECO:0000256" key="8">
    <source>
        <dbReference type="RuleBase" id="RU365104"/>
    </source>
</evidence>
<comment type="function">
    <text evidence="8">ATP-binding (A) component of a common energy-coupling factor (ECF) ABC-transporter complex.</text>
</comment>
<dbReference type="InterPro" id="IPR017871">
    <property type="entry name" value="ABC_transporter-like_CS"/>
</dbReference>
<dbReference type="InterPro" id="IPR030946">
    <property type="entry name" value="EcfA2"/>
</dbReference>
<evidence type="ECO:0000313" key="10">
    <source>
        <dbReference type="EMBL" id="BDT04930.1"/>
    </source>
</evidence>
<dbReference type="InterPro" id="IPR027417">
    <property type="entry name" value="P-loop_NTPase"/>
</dbReference>
<keyword evidence="4 8" id="KW-0547">Nucleotide-binding</keyword>
<comment type="subunit">
    <text evidence="8">Forms a stable energy-coupling factor (ECF) transporter complex composed of 2 membrane-embedded substrate-binding proteins (S component), 2 ATP-binding proteins (A component) and 2 transmembrane proteins (T component).</text>
</comment>
<keyword evidence="6" id="KW-1278">Translocase</keyword>
<gene>
    <name evidence="10" type="primary">ecfA2</name>
    <name evidence="10" type="ORF">SHM_25760</name>
</gene>
<dbReference type="InterPro" id="IPR003593">
    <property type="entry name" value="AAA+_ATPase"/>
</dbReference>
<dbReference type="Proteomes" id="UP001163387">
    <property type="component" value="Chromosome"/>
</dbReference>
<keyword evidence="2 8" id="KW-0813">Transport</keyword>
<dbReference type="SUPFAM" id="SSF52540">
    <property type="entry name" value="P-loop containing nucleoside triphosphate hydrolases"/>
    <property type="match status" value="1"/>
</dbReference>
<dbReference type="Pfam" id="PF00005">
    <property type="entry name" value="ABC_tran"/>
    <property type="match status" value="1"/>
</dbReference>
<protein>
    <recommendedName>
        <fullName evidence="8">Energy-coupling factor transporter ATP-binding protein EcfA2</fullName>
        <ecNumber evidence="8">7.-.-.-</ecNumber>
    </recommendedName>
</protein>
<evidence type="ECO:0000256" key="1">
    <source>
        <dbReference type="ARBA" id="ARBA00004202"/>
    </source>
</evidence>
<evidence type="ECO:0000313" key="11">
    <source>
        <dbReference type="Proteomes" id="UP001163387"/>
    </source>
</evidence>
<dbReference type="RefSeq" id="WP_281748539.1">
    <property type="nucleotide sequence ID" value="NZ_AP026933.1"/>
</dbReference>